<dbReference type="Pfam" id="PF04857">
    <property type="entry name" value="CAF1"/>
    <property type="match status" value="1"/>
</dbReference>
<feature type="region of interest" description="Disordered" evidence="2">
    <location>
        <begin position="899"/>
        <end position="934"/>
    </location>
</feature>
<reference evidence="3 4" key="1">
    <citation type="submission" date="2022-05" db="EMBL/GenBank/DDBJ databases">
        <authorList>
            <consortium name="Genoscope - CEA"/>
            <person name="William W."/>
        </authorList>
    </citation>
    <scope>NUCLEOTIDE SEQUENCE [LARGE SCALE GENOMIC DNA]</scope>
</reference>
<dbReference type="InterPro" id="IPR006941">
    <property type="entry name" value="RNase_CAF1"/>
</dbReference>
<organism evidence="3 4">
    <name type="scientific">Pocillopora meandrina</name>
    <dbReference type="NCBI Taxonomy" id="46732"/>
    <lineage>
        <taxon>Eukaryota</taxon>
        <taxon>Metazoa</taxon>
        <taxon>Cnidaria</taxon>
        <taxon>Anthozoa</taxon>
        <taxon>Hexacorallia</taxon>
        <taxon>Scleractinia</taxon>
        <taxon>Astrocoeniina</taxon>
        <taxon>Pocilloporidae</taxon>
        <taxon>Pocillopora</taxon>
    </lineage>
</organism>
<dbReference type="PANTHER" id="PTHR15092">
    <property type="entry name" value="POLY A -SPECIFIC RIBONUCLEASE/TARGET OF EGR1, MEMBER 1"/>
    <property type="match status" value="1"/>
</dbReference>
<dbReference type="GO" id="GO:0000289">
    <property type="term" value="P:nuclear-transcribed mRNA poly(A) tail shortening"/>
    <property type="evidence" value="ECO:0007669"/>
    <property type="project" value="TreeGrafter"/>
</dbReference>
<dbReference type="SUPFAM" id="SSF53098">
    <property type="entry name" value="Ribonuclease H-like"/>
    <property type="match status" value="1"/>
</dbReference>
<gene>
    <name evidence="3" type="ORF">PMEA_00003857</name>
</gene>
<dbReference type="AlphaFoldDB" id="A0AAU9WDI1"/>
<feature type="region of interest" description="Disordered" evidence="2">
    <location>
        <begin position="706"/>
        <end position="727"/>
    </location>
</feature>
<protein>
    <submittedName>
        <fullName evidence="3">Uncharacterized protein</fullName>
    </submittedName>
</protein>
<dbReference type="Gene3D" id="3.30.420.10">
    <property type="entry name" value="Ribonuclease H-like superfamily/Ribonuclease H"/>
    <property type="match status" value="2"/>
</dbReference>
<dbReference type="EMBL" id="CALNXJ010000012">
    <property type="protein sequence ID" value="CAH3110874.1"/>
    <property type="molecule type" value="Genomic_DNA"/>
</dbReference>
<evidence type="ECO:0000313" key="3">
    <source>
        <dbReference type="EMBL" id="CAH3110874.1"/>
    </source>
</evidence>
<evidence type="ECO:0000313" key="4">
    <source>
        <dbReference type="Proteomes" id="UP001159428"/>
    </source>
</evidence>
<dbReference type="GO" id="GO:0003723">
    <property type="term" value="F:RNA binding"/>
    <property type="evidence" value="ECO:0007669"/>
    <property type="project" value="TreeGrafter"/>
</dbReference>
<dbReference type="InterPro" id="IPR036397">
    <property type="entry name" value="RNaseH_sf"/>
</dbReference>
<proteinExistence type="inferred from homology"/>
<comment type="caution">
    <text evidence="3">The sequence shown here is derived from an EMBL/GenBank/DDBJ whole genome shotgun (WGS) entry which is preliminary data.</text>
</comment>
<dbReference type="Gene3D" id="3.30.70.330">
    <property type="match status" value="1"/>
</dbReference>
<accession>A0AAU9WDI1</accession>
<dbReference type="InterPro" id="IPR051181">
    <property type="entry name" value="CAF1_poly(A)_ribonucleases"/>
</dbReference>
<dbReference type="GO" id="GO:0005634">
    <property type="term" value="C:nucleus"/>
    <property type="evidence" value="ECO:0007669"/>
    <property type="project" value="TreeGrafter"/>
</dbReference>
<feature type="compositionally biased region" description="Basic and acidic residues" evidence="2">
    <location>
        <begin position="912"/>
        <end position="930"/>
    </location>
</feature>
<name>A0AAU9WDI1_9CNID</name>
<evidence type="ECO:0000256" key="2">
    <source>
        <dbReference type="SAM" id="MobiDB-lite"/>
    </source>
</evidence>
<dbReference type="GO" id="GO:1990432">
    <property type="term" value="P:siRNA 3'-end processing"/>
    <property type="evidence" value="ECO:0007669"/>
    <property type="project" value="TreeGrafter"/>
</dbReference>
<keyword evidence="4" id="KW-1185">Reference proteome</keyword>
<dbReference type="InterPro" id="IPR012677">
    <property type="entry name" value="Nucleotide-bd_a/b_plait_sf"/>
</dbReference>
<dbReference type="InterPro" id="IPR012337">
    <property type="entry name" value="RNaseH-like_sf"/>
</dbReference>
<dbReference type="GO" id="GO:1990431">
    <property type="term" value="P:priRNA 3'-end processing"/>
    <property type="evidence" value="ECO:0007669"/>
    <property type="project" value="TreeGrafter"/>
</dbReference>
<evidence type="ECO:0000256" key="1">
    <source>
        <dbReference type="ARBA" id="ARBA00008372"/>
    </source>
</evidence>
<feature type="compositionally biased region" description="Basic and acidic residues" evidence="2">
    <location>
        <begin position="717"/>
        <end position="727"/>
    </location>
</feature>
<dbReference type="GO" id="GO:0005783">
    <property type="term" value="C:endoplasmic reticulum"/>
    <property type="evidence" value="ECO:0007669"/>
    <property type="project" value="TreeGrafter"/>
</dbReference>
<dbReference type="Proteomes" id="UP001159428">
    <property type="component" value="Unassembled WGS sequence"/>
</dbReference>
<comment type="similarity">
    <text evidence="1">Belongs to the CAF1 family.</text>
</comment>
<dbReference type="PANTHER" id="PTHR15092:SF22">
    <property type="entry name" value="POLY(A)-SPECIFIC RIBONUCLEASE PNLDC1"/>
    <property type="match status" value="1"/>
</dbReference>
<dbReference type="GO" id="GO:0000175">
    <property type="term" value="F:3'-5'-RNA exonuclease activity"/>
    <property type="evidence" value="ECO:0007669"/>
    <property type="project" value="TreeGrafter"/>
</dbReference>
<sequence>MVDVVRDNFEDLFPEIKEAIEQSAFVAIDTEFTGLYTTDGSQPSLFDGPETRYKKLKKTASQFLISQFGLTAFVQSKDDSNRYAAHTYNFSLFPNSFGPLDVRFLCQASSLEFLCQHNFDFNKFIYNGVSFLNNDQLLLVQKFHKNHNLYESFQSQTLRIIDDNVLTGYCARLEDWILTAQAGDEIEFNLGSYQAQYLLLEEIRTRFINVHCTIKRQYKMLITKLPLTNLESDGERNTDLISQEQEKILNALLGFSKVFQVLTSCKKPIVGHNVLTDLLLAYENFYEHLPESFKDFKLKLHKIFPVVYDTKLVAFEISRNPVFSHCNFFDDTNLENLHNSLSSSDAQYFALFAPSVVFSEKCYRYLDEKMPHEAGYDSFLSGFVFLRMAHMLAYMGSRRSPEGPLPFSKFLRVLKPYENLLHLSRAQVQYVNLAGADTPSIRPQWLYVTSKEKTKPLIARTLAQEFAHFSSVDVKILDLQHALVAVPHRRKAKEVLRTFRHHKTLSVRQYHPLLDSPEMKVALWCGGTAVIFSAVAVFLKGWEKEFICGWAPSLERKISRKPTKHASLSNTRKDGKLPRAECGFVFRHYEKTSRYIEQYRENHSSAFLERGEEWRPVLGVDVPDPYLPKVGSSSKTVFDRVKFIEAMSDYYKVAAMRSDLQKICLTGKRQESGDRKTVLNSDTELNNESLPFIVTASNGKKVSQKLGRRIRQSTTSEGDKPDGVKNRQDVIRTAPELAQDPILPCMPSIPDLPHKVDDKLISHPVKHTPEDDSKRFHKERIRLPKFQWTECHVKNNRIATEKTAVPVKVEMKEKPVEEALQSSDSDENAIITAQKFNSKGNLHIGGFVLTAASSKPKPAHVTVGKCEIFSSTNSSCGERVRKSYETARKLPCETAFIRVLGHQTGPPPKSTSKNESKDTSKERPNTKDRALMNQNLPIQYLTRFGRRKFHHVLEARSFKPSEKKLGATALAHFHH</sequence>